<evidence type="ECO:0000256" key="6">
    <source>
        <dbReference type="PIRSR" id="PIRSR001221-2"/>
    </source>
</evidence>
<keyword evidence="4" id="KW-0378">Hydrolase</keyword>
<dbReference type="Pfam" id="PF01425">
    <property type="entry name" value="Amidase"/>
    <property type="match status" value="1"/>
</dbReference>
<feature type="active site" description="Acyl-ester intermediate" evidence="5">
    <location>
        <position position="212"/>
    </location>
</feature>
<gene>
    <name evidence="8" type="ORF">IMSHALPRED_004953</name>
</gene>
<dbReference type="InterPro" id="IPR036928">
    <property type="entry name" value="AS_sf"/>
</dbReference>
<dbReference type="InterPro" id="IPR023631">
    <property type="entry name" value="Amidase_dom"/>
</dbReference>
<dbReference type="Proteomes" id="UP000664534">
    <property type="component" value="Unassembled WGS sequence"/>
</dbReference>
<evidence type="ECO:0000256" key="2">
    <source>
        <dbReference type="ARBA" id="ARBA00009199"/>
    </source>
</evidence>
<evidence type="ECO:0000256" key="3">
    <source>
        <dbReference type="ARBA" id="ARBA00012922"/>
    </source>
</evidence>
<comment type="caution">
    <text evidence="8">The sequence shown here is derived from an EMBL/GenBank/DDBJ whole genome shotgun (WGS) entry which is preliminary data.</text>
</comment>
<dbReference type="Gene3D" id="3.90.1300.10">
    <property type="entry name" value="Amidase signature (AS) domain"/>
    <property type="match status" value="1"/>
</dbReference>
<name>A0A8H3F709_9LECA</name>
<sequence length="564" mass="63273">MLPPFDYFEHRRACQRKQLERSIRIARLPLPYQSPISSQDREILDKSIETLVQDVHKQVLKPIDILRTYGKVAIRAHGKINCLTEVMLPEAELWAESEVNLKGPLAGIPISLKDSIAVRDFDVSVGYSRNTGKPYAEDGSLVKILKAAGAIPYVKTNLPTTLLSFESSNDVWGRCLNPHNLKYSPGGSTGGESALLAYGGGRIGIGSDVAGSVRVPAHFSGIYSLRCSTGRWPKMGMNTSMPGQEGIPSVFSPMARTLEDLVYFSRSLIGMKPWLWDHTVHPIDWRIDEAQKAKETKRFRIGVMRTDSVVDPSPACTRALERTVSALSSQGHIIIDVSPPSPYNALLIASQLLNSDGCKMFLSFFRTGESNDPGAGQMSLCMKIPRPFKYLYYLWVKYIKRDNIWAGLLENWNEKSAYEQWKWVSKREAYKASWHEWWKQEELDFMLTPVNATPAVPHGGMKDAVSSCGYTFLFNLLDYTCGVMPITHVNNVLDKLPATFQFHKLNGVAKGAYRHYDAEKMHGLPVAVQVVGQRLQEEKVLAIMERIEEALVETGGKYDLLEIE</sequence>
<comment type="catalytic activity">
    <reaction evidence="1">
        <text>a monocarboxylic acid amide + H2O = a monocarboxylate + NH4(+)</text>
        <dbReference type="Rhea" id="RHEA:12020"/>
        <dbReference type="ChEBI" id="CHEBI:15377"/>
        <dbReference type="ChEBI" id="CHEBI:28938"/>
        <dbReference type="ChEBI" id="CHEBI:35757"/>
        <dbReference type="ChEBI" id="CHEBI:83628"/>
        <dbReference type="EC" id="3.5.1.4"/>
    </reaction>
</comment>
<evidence type="ECO:0000313" key="9">
    <source>
        <dbReference type="Proteomes" id="UP000664534"/>
    </source>
</evidence>
<evidence type="ECO:0000313" key="8">
    <source>
        <dbReference type="EMBL" id="CAF9920531.1"/>
    </source>
</evidence>
<evidence type="ECO:0000259" key="7">
    <source>
        <dbReference type="Pfam" id="PF01425"/>
    </source>
</evidence>
<feature type="active site" description="Charge relay system" evidence="5">
    <location>
        <position position="113"/>
    </location>
</feature>
<dbReference type="SUPFAM" id="SSF75304">
    <property type="entry name" value="Amidase signature (AS) enzymes"/>
    <property type="match status" value="1"/>
</dbReference>
<accession>A0A8H3F709</accession>
<feature type="active site" description="Charge relay system" evidence="5">
    <location>
        <position position="188"/>
    </location>
</feature>
<proteinExistence type="inferred from homology"/>
<feature type="binding site" evidence="6">
    <location>
        <position position="162"/>
    </location>
    <ligand>
        <name>substrate</name>
    </ligand>
</feature>
<dbReference type="PIRSF" id="PIRSF001221">
    <property type="entry name" value="Amidase_fungi"/>
    <property type="match status" value="1"/>
</dbReference>
<dbReference type="PANTHER" id="PTHR46072">
    <property type="entry name" value="AMIDASE-RELATED-RELATED"/>
    <property type="match status" value="1"/>
</dbReference>
<dbReference type="GO" id="GO:0004040">
    <property type="term" value="F:amidase activity"/>
    <property type="evidence" value="ECO:0007669"/>
    <property type="project" value="UniProtKB-EC"/>
</dbReference>
<dbReference type="FunFam" id="3.90.1300.10:FF:000003">
    <property type="entry name" value="Amidase signature enzyme"/>
    <property type="match status" value="1"/>
</dbReference>
<comment type="similarity">
    <text evidence="2">Belongs to the amidase family.</text>
</comment>
<protein>
    <recommendedName>
        <fullName evidence="3">amidase</fullName>
        <ecNumber evidence="3">3.5.1.4</ecNumber>
    </recommendedName>
</protein>
<organism evidence="8 9">
    <name type="scientific">Imshaugia aleurites</name>
    <dbReference type="NCBI Taxonomy" id="172621"/>
    <lineage>
        <taxon>Eukaryota</taxon>
        <taxon>Fungi</taxon>
        <taxon>Dikarya</taxon>
        <taxon>Ascomycota</taxon>
        <taxon>Pezizomycotina</taxon>
        <taxon>Lecanoromycetes</taxon>
        <taxon>OSLEUM clade</taxon>
        <taxon>Lecanoromycetidae</taxon>
        <taxon>Lecanorales</taxon>
        <taxon>Lecanorineae</taxon>
        <taxon>Parmeliaceae</taxon>
        <taxon>Imshaugia</taxon>
    </lineage>
</organism>
<evidence type="ECO:0000256" key="1">
    <source>
        <dbReference type="ARBA" id="ARBA00001311"/>
    </source>
</evidence>
<reference evidence="8" key="1">
    <citation type="submission" date="2021-03" db="EMBL/GenBank/DDBJ databases">
        <authorList>
            <person name="Tagirdzhanova G."/>
        </authorList>
    </citation>
    <scope>NUCLEOTIDE SEQUENCE</scope>
</reference>
<feature type="binding site" evidence="6">
    <location>
        <position position="188"/>
    </location>
    <ligand>
        <name>substrate</name>
    </ligand>
</feature>
<dbReference type="PANTHER" id="PTHR46072:SF10">
    <property type="entry name" value="ACETAMIDASE"/>
    <property type="match status" value="1"/>
</dbReference>
<evidence type="ECO:0000256" key="5">
    <source>
        <dbReference type="PIRSR" id="PIRSR001221-1"/>
    </source>
</evidence>
<evidence type="ECO:0000256" key="4">
    <source>
        <dbReference type="ARBA" id="ARBA00022801"/>
    </source>
</evidence>
<dbReference type="AlphaFoldDB" id="A0A8H3F709"/>
<keyword evidence="9" id="KW-1185">Reference proteome</keyword>
<feature type="binding site" evidence="6">
    <location>
        <begin position="209"/>
        <end position="212"/>
    </location>
    <ligand>
        <name>substrate</name>
    </ligand>
</feature>
<dbReference type="EC" id="3.5.1.4" evidence="3"/>
<dbReference type="OrthoDB" id="6428749at2759"/>
<dbReference type="EMBL" id="CAJPDT010000025">
    <property type="protein sequence ID" value="CAF9920531.1"/>
    <property type="molecule type" value="Genomic_DNA"/>
</dbReference>
<feature type="domain" description="Amidase" evidence="7">
    <location>
        <begin position="65"/>
        <end position="541"/>
    </location>
</feature>